<dbReference type="OrthoDB" id="420046at2759"/>
<evidence type="ECO:0000313" key="2">
    <source>
        <dbReference type="Proteomes" id="UP000030762"/>
    </source>
</evidence>
<protein>
    <recommendedName>
        <fullName evidence="3">Phytanoyl-CoA dioxygenase</fullName>
    </recommendedName>
</protein>
<organism evidence="1 2">
    <name type="scientific">Saprolegnia diclina (strain VS20)</name>
    <dbReference type="NCBI Taxonomy" id="1156394"/>
    <lineage>
        <taxon>Eukaryota</taxon>
        <taxon>Sar</taxon>
        <taxon>Stramenopiles</taxon>
        <taxon>Oomycota</taxon>
        <taxon>Saprolegniomycetes</taxon>
        <taxon>Saprolegniales</taxon>
        <taxon>Saprolegniaceae</taxon>
        <taxon>Saprolegnia</taxon>
    </lineage>
</organism>
<proteinExistence type="predicted"/>
<dbReference type="OMA" id="TREAFRC"/>
<dbReference type="InterPro" id="IPR051961">
    <property type="entry name" value="Fungal_Metabolite_Diox"/>
</dbReference>
<dbReference type="GeneID" id="19946693"/>
<dbReference type="Proteomes" id="UP000030762">
    <property type="component" value="Unassembled WGS sequence"/>
</dbReference>
<dbReference type="InterPro" id="IPR008775">
    <property type="entry name" value="Phytyl_CoA_dOase-like"/>
</dbReference>
<evidence type="ECO:0008006" key="3">
    <source>
        <dbReference type="Google" id="ProtNLM"/>
    </source>
</evidence>
<reference evidence="1 2" key="1">
    <citation type="submission" date="2012-04" db="EMBL/GenBank/DDBJ databases">
        <title>The Genome Sequence of Saprolegnia declina VS20.</title>
        <authorList>
            <consortium name="The Broad Institute Genome Sequencing Platform"/>
            <person name="Russ C."/>
            <person name="Nusbaum C."/>
            <person name="Tyler B."/>
            <person name="van West P."/>
            <person name="Dieguez-Uribeondo J."/>
            <person name="de Bruijn I."/>
            <person name="Tripathy S."/>
            <person name="Jiang R."/>
            <person name="Young S.K."/>
            <person name="Zeng Q."/>
            <person name="Gargeya S."/>
            <person name="Fitzgerald M."/>
            <person name="Haas B."/>
            <person name="Abouelleil A."/>
            <person name="Alvarado L."/>
            <person name="Arachchi H.M."/>
            <person name="Berlin A."/>
            <person name="Chapman S.B."/>
            <person name="Goldberg J."/>
            <person name="Griggs A."/>
            <person name="Gujja S."/>
            <person name="Hansen M."/>
            <person name="Howarth C."/>
            <person name="Imamovic A."/>
            <person name="Larimer J."/>
            <person name="McCowen C."/>
            <person name="Montmayeur A."/>
            <person name="Murphy C."/>
            <person name="Neiman D."/>
            <person name="Pearson M."/>
            <person name="Priest M."/>
            <person name="Roberts A."/>
            <person name="Saif S."/>
            <person name="Shea T."/>
            <person name="Sisk P."/>
            <person name="Sykes S."/>
            <person name="Wortman J."/>
            <person name="Nusbaum C."/>
            <person name="Birren B."/>
        </authorList>
    </citation>
    <scope>NUCLEOTIDE SEQUENCE [LARGE SCALE GENOMIC DNA]</scope>
    <source>
        <strain evidence="1 2">VS20</strain>
    </source>
</reference>
<keyword evidence="2" id="KW-1185">Reference proteome</keyword>
<name>T0QRH2_SAPDV</name>
<dbReference type="SUPFAM" id="SSF51197">
    <property type="entry name" value="Clavaminate synthase-like"/>
    <property type="match status" value="1"/>
</dbReference>
<accession>T0QRH2</accession>
<gene>
    <name evidence="1" type="ORF">SDRG_05966</name>
</gene>
<evidence type="ECO:0000313" key="1">
    <source>
        <dbReference type="EMBL" id="EQC36515.1"/>
    </source>
</evidence>
<dbReference type="PANTHER" id="PTHR37563">
    <property type="entry name" value="PHYTANOYL-COA DIOXYGENASE FAMILY PROTEIN (AFU_ORTHOLOGUE AFUA_2G03330)"/>
    <property type="match status" value="1"/>
</dbReference>
<dbReference type="Pfam" id="PF05721">
    <property type="entry name" value="PhyH"/>
    <property type="match status" value="1"/>
</dbReference>
<sequence>MAATGWDCFDDSSDDEVERFDEEVWELTPERVGRLTTELLRTVPARRKAHGVEGNVLLPPAATLAPNAAALRPRLEDAGYIFPDACASDVVVDFDALTADMSYEATQAALTSLHAKVLPGGVVIMRVPPMLSVDFVSEYWALPRVASLSGPFADAATRIVPGPCLVAVHTRQADVNPKHYRLEPATAASLDHERNWVDRVTLGRTFSERQHGVLSVESHARACSILRDYGVVVLRGLFNPETVRKYGAAALLDFADVADALAADHDMDVFNPGEKPPSRNFVEFATREAFRCDLRHTPALTSLRSTEPTEDARLSDGINPRHPVVVAILQDVAQPDAGPVRNAGNYGMWNFSFGGPGSRQRLLHGEIGAIVSTPGCFDQKIHADIPHLFNTLDLPPHLLHAFLPACDAGGYDAGQTAFVVESHFLDTCARMTNEDGSGIPETIAKTIRPHVTPGDLVLFDCRVLHLGLSNTTAPLGSKEGVRRPILYVNWHLPWFEDKKNWERVSLFAPPATK</sequence>
<dbReference type="VEuPathDB" id="FungiDB:SDRG_05966"/>
<dbReference type="Gene3D" id="2.60.120.620">
    <property type="entry name" value="q2cbj1_9rhob like domain"/>
    <property type="match status" value="1"/>
</dbReference>
<dbReference type="eggNOG" id="ENOG502S2SY">
    <property type="taxonomic scope" value="Eukaryota"/>
</dbReference>
<dbReference type="InParanoid" id="T0QRH2"/>
<dbReference type="AlphaFoldDB" id="T0QRH2"/>
<dbReference type="EMBL" id="JH767147">
    <property type="protein sequence ID" value="EQC36515.1"/>
    <property type="molecule type" value="Genomic_DNA"/>
</dbReference>
<dbReference type="RefSeq" id="XP_008609936.1">
    <property type="nucleotide sequence ID" value="XM_008611714.1"/>
</dbReference>
<dbReference type="PANTHER" id="PTHR37563:SF2">
    <property type="entry name" value="PHYTANOYL-COA DIOXYGENASE FAMILY PROTEIN (AFU_ORTHOLOGUE AFUA_2G03330)"/>
    <property type="match status" value="1"/>
</dbReference>